<keyword evidence="7" id="KW-1185">Reference proteome</keyword>
<dbReference type="InterPro" id="IPR038610">
    <property type="entry name" value="FliK-like_C_sf"/>
</dbReference>
<comment type="similarity">
    <text evidence="2">Belongs to the FliK family.</text>
</comment>
<reference evidence="6 7" key="1">
    <citation type="submission" date="2020-08" db="EMBL/GenBank/DDBJ databases">
        <title>Genomic Encyclopedia of Type Strains, Phase IV (KMG-IV): sequencing the most valuable type-strain genomes for metagenomic binning, comparative biology and taxonomic classification.</title>
        <authorList>
            <person name="Goeker M."/>
        </authorList>
    </citation>
    <scope>NUCLEOTIDE SEQUENCE [LARGE SCALE GENOMIC DNA]</scope>
    <source>
        <strain evidence="6 7">DSM 15895</strain>
    </source>
</reference>
<feature type="region of interest" description="Disordered" evidence="4">
    <location>
        <begin position="231"/>
        <end position="262"/>
    </location>
</feature>
<comment type="caution">
    <text evidence="6">The sequence shown here is derived from an EMBL/GenBank/DDBJ whole genome shotgun (WGS) entry which is preliminary data.</text>
</comment>
<dbReference type="AlphaFoldDB" id="A0A7W8FRA2"/>
<sequence length="448" mass="47616">MSTIEALKLSGPIAVKTAAGTSKTKLEAAIEPGAFSKLLISISNGESAGQEQETTALLADIEAALAELQQLPPEELQPEQQELLAALAQLLSLTQAQTAEKVEEKPSGYVKEVQPEAAQRARLANQQVADPAIKEKMVFLLHQIAHKAQELGIVTAKEFADVPIFMGVEKEYILNKPNKVNEVINLLIAAAENLGTMQAPDQAAASSKLAGKVQELLQLLSGTVEKLEVPAEPQRKYELPPLAQSTNAPSATAASTEAPAATERMEPALSMAVPMETAKAAAASAKAELTAAPPPMARMASLADDLGAILGSSAKLSGTGETTQLKVSIFPEHLGQLEIRLSTVDGKVAAHILASNPMAKEALELQVYQLRNSLTQQGIQVDRIEISSQQQAGQSLSQQQGQQEQRFARQQRQQPTTKNGYQQNGEEANGFVRGAASELSVIGVDYTI</sequence>
<dbReference type="InterPro" id="IPR021136">
    <property type="entry name" value="Flagellar_hook_control-like_C"/>
</dbReference>
<dbReference type="Pfam" id="PF02120">
    <property type="entry name" value="Flg_hook"/>
    <property type="match status" value="1"/>
</dbReference>
<dbReference type="Proteomes" id="UP000525923">
    <property type="component" value="Unassembled WGS sequence"/>
</dbReference>
<dbReference type="RefSeq" id="WP_135504687.1">
    <property type="nucleotide sequence ID" value="NZ_JACHHE010000002.1"/>
</dbReference>
<dbReference type="GO" id="GO:0009424">
    <property type="term" value="C:bacterial-type flagellum hook"/>
    <property type="evidence" value="ECO:0007669"/>
    <property type="project" value="InterPro"/>
</dbReference>
<dbReference type="Gene3D" id="3.30.750.140">
    <property type="match status" value="1"/>
</dbReference>
<name>A0A7W8FRA2_9BACL</name>
<keyword evidence="3" id="KW-1005">Bacterial flagellum biogenesis</keyword>
<comment type="function">
    <text evidence="1">Controls the length of the flagellar hook.</text>
</comment>
<evidence type="ECO:0000313" key="7">
    <source>
        <dbReference type="Proteomes" id="UP000525923"/>
    </source>
</evidence>
<evidence type="ECO:0000256" key="3">
    <source>
        <dbReference type="ARBA" id="ARBA00022795"/>
    </source>
</evidence>
<evidence type="ECO:0000256" key="1">
    <source>
        <dbReference type="ARBA" id="ARBA00003944"/>
    </source>
</evidence>
<keyword evidence="6" id="KW-0282">Flagellum</keyword>
<feature type="domain" description="Flagellar hook-length control protein-like C-terminal" evidence="5">
    <location>
        <begin position="320"/>
        <end position="394"/>
    </location>
</feature>
<dbReference type="GO" id="GO:0044780">
    <property type="term" value="P:bacterial-type flagellum assembly"/>
    <property type="evidence" value="ECO:0007669"/>
    <property type="project" value="InterPro"/>
</dbReference>
<dbReference type="OrthoDB" id="2380967at2"/>
<feature type="compositionally biased region" description="Low complexity" evidence="4">
    <location>
        <begin position="392"/>
        <end position="414"/>
    </location>
</feature>
<evidence type="ECO:0000259" key="5">
    <source>
        <dbReference type="Pfam" id="PF02120"/>
    </source>
</evidence>
<keyword evidence="6" id="KW-0966">Cell projection</keyword>
<dbReference type="InterPro" id="IPR001635">
    <property type="entry name" value="Flag_hook_Flik"/>
</dbReference>
<feature type="compositionally biased region" description="Low complexity" evidence="4">
    <location>
        <begin position="248"/>
        <end position="262"/>
    </location>
</feature>
<organism evidence="6 7">
    <name type="scientific">Planococcus koreensis</name>
    <dbReference type="NCBI Taxonomy" id="112331"/>
    <lineage>
        <taxon>Bacteria</taxon>
        <taxon>Bacillati</taxon>
        <taxon>Bacillota</taxon>
        <taxon>Bacilli</taxon>
        <taxon>Bacillales</taxon>
        <taxon>Caryophanaceae</taxon>
        <taxon>Planococcus</taxon>
    </lineage>
</organism>
<accession>A0A7W8FRA2</accession>
<dbReference type="EMBL" id="JACHHE010000002">
    <property type="protein sequence ID" value="MBB5179304.1"/>
    <property type="molecule type" value="Genomic_DNA"/>
</dbReference>
<dbReference type="PRINTS" id="PR01007">
    <property type="entry name" value="FLGHOOKFLIK"/>
</dbReference>
<evidence type="ECO:0000256" key="4">
    <source>
        <dbReference type="SAM" id="MobiDB-lite"/>
    </source>
</evidence>
<keyword evidence="6" id="KW-0969">Cilium</keyword>
<feature type="compositionally biased region" description="Polar residues" evidence="4">
    <location>
        <begin position="415"/>
        <end position="425"/>
    </location>
</feature>
<evidence type="ECO:0000256" key="2">
    <source>
        <dbReference type="ARBA" id="ARBA00009149"/>
    </source>
</evidence>
<protein>
    <submittedName>
        <fullName evidence="6">Flagellar hook-length control protein FliK</fullName>
    </submittedName>
</protein>
<evidence type="ECO:0000313" key="6">
    <source>
        <dbReference type="EMBL" id="MBB5179304.1"/>
    </source>
</evidence>
<proteinExistence type="inferred from homology"/>
<dbReference type="CDD" id="cd17470">
    <property type="entry name" value="T3SS_Flik_C"/>
    <property type="match status" value="1"/>
</dbReference>
<feature type="region of interest" description="Disordered" evidence="4">
    <location>
        <begin position="392"/>
        <end position="425"/>
    </location>
</feature>
<gene>
    <name evidence="6" type="ORF">HNQ44_000728</name>
</gene>